<evidence type="ECO:0000313" key="1">
    <source>
        <dbReference type="EMBL" id="QEH39284.1"/>
    </source>
</evidence>
<keyword evidence="1" id="KW-0614">Plasmid</keyword>
<dbReference type="EMBL" id="CP042998">
    <property type="protein sequence ID" value="QEH39284.1"/>
    <property type="molecule type" value="Genomic_DNA"/>
</dbReference>
<organism evidence="1 2">
    <name type="scientific">Aquisphaera giovannonii</name>
    <dbReference type="NCBI Taxonomy" id="406548"/>
    <lineage>
        <taxon>Bacteria</taxon>
        <taxon>Pseudomonadati</taxon>
        <taxon>Planctomycetota</taxon>
        <taxon>Planctomycetia</taxon>
        <taxon>Isosphaerales</taxon>
        <taxon>Isosphaeraceae</taxon>
        <taxon>Aquisphaera</taxon>
    </lineage>
</organism>
<gene>
    <name evidence="1" type="ORF">OJF2_78990</name>
</gene>
<dbReference type="Proteomes" id="UP000324233">
    <property type="component" value="Plasmid pOJF2_1"/>
</dbReference>
<proteinExistence type="predicted"/>
<keyword evidence="2" id="KW-1185">Reference proteome</keyword>
<name>A0A5B9WGI2_9BACT</name>
<sequence length="54" mass="6182">MDTSEFSDKTSLKSRHPLAEVADFFLIVPVCRRRGPRVVFLASRNHTNEHPKST</sequence>
<accession>A0A5B9WGI2</accession>
<evidence type="ECO:0000313" key="2">
    <source>
        <dbReference type="Proteomes" id="UP000324233"/>
    </source>
</evidence>
<geneLocation type="plasmid" evidence="2">
    <name>pojf2_1</name>
</geneLocation>
<dbReference type="KEGG" id="agv:OJF2_78990"/>
<dbReference type="AlphaFoldDB" id="A0A5B9WGI2"/>
<reference evidence="1 2" key="1">
    <citation type="submission" date="2019-08" db="EMBL/GenBank/DDBJ databases">
        <title>Deep-cultivation of Planctomycetes and their phenomic and genomic characterization uncovers novel biology.</title>
        <authorList>
            <person name="Wiegand S."/>
            <person name="Jogler M."/>
            <person name="Boedeker C."/>
            <person name="Pinto D."/>
            <person name="Vollmers J."/>
            <person name="Rivas-Marin E."/>
            <person name="Kohn T."/>
            <person name="Peeters S.H."/>
            <person name="Heuer A."/>
            <person name="Rast P."/>
            <person name="Oberbeckmann S."/>
            <person name="Bunk B."/>
            <person name="Jeske O."/>
            <person name="Meyerdierks A."/>
            <person name="Storesund J.E."/>
            <person name="Kallscheuer N."/>
            <person name="Luecker S."/>
            <person name="Lage O.M."/>
            <person name="Pohl T."/>
            <person name="Merkel B.J."/>
            <person name="Hornburger P."/>
            <person name="Mueller R.-W."/>
            <person name="Bruemmer F."/>
            <person name="Labrenz M."/>
            <person name="Spormann A.M."/>
            <person name="Op den Camp H."/>
            <person name="Overmann J."/>
            <person name="Amann R."/>
            <person name="Jetten M.S.M."/>
            <person name="Mascher T."/>
            <person name="Medema M.H."/>
            <person name="Devos D.P."/>
            <person name="Kaster A.-K."/>
            <person name="Ovreas L."/>
            <person name="Rohde M."/>
            <person name="Galperin M.Y."/>
            <person name="Jogler C."/>
        </authorList>
    </citation>
    <scope>NUCLEOTIDE SEQUENCE [LARGE SCALE GENOMIC DNA]</scope>
    <source>
        <strain evidence="1 2">OJF2</strain>
        <plasmid evidence="2">pojf2_1</plasmid>
    </source>
</reference>
<protein>
    <submittedName>
        <fullName evidence="1">Uncharacterized protein</fullName>
    </submittedName>
</protein>